<accession>F0URP4</accession>
<dbReference type="EMBL" id="DS990641">
    <property type="protein sequence ID" value="EGC48571.1"/>
    <property type="molecule type" value="Genomic_DNA"/>
</dbReference>
<proteinExistence type="predicted"/>
<dbReference type="Proteomes" id="UP000008142">
    <property type="component" value="Unassembled WGS sequence"/>
</dbReference>
<dbReference type="PANTHER" id="PTHR42791">
    <property type="entry name" value="GNAT FAMILY ACETYLTRANSFERASE"/>
    <property type="match status" value="1"/>
</dbReference>
<reference evidence="2" key="1">
    <citation type="submission" date="2008-07" db="EMBL/GenBank/DDBJ databases">
        <title>Annotation of Ajellomyces capsulatus strain H88.</title>
        <authorList>
            <person name="Champion M."/>
            <person name="Cuomo C."/>
            <person name="Ma L.-J."/>
            <person name="Henn M.R."/>
            <person name="Sil A."/>
            <person name="Goldman B."/>
            <person name="Young S.K."/>
            <person name="Kodira C.D."/>
            <person name="Zeng Q."/>
            <person name="Koehrsen M."/>
            <person name="Alvarado L."/>
            <person name="Berlin A."/>
            <person name="Borenstein D."/>
            <person name="Chen Z."/>
            <person name="Engels R."/>
            <person name="Freedman E."/>
            <person name="Gellesch M."/>
            <person name="Goldberg J."/>
            <person name="Griggs A."/>
            <person name="Gujja S."/>
            <person name="Heiman D."/>
            <person name="Hepburn T."/>
            <person name="Howarth C."/>
            <person name="Jen D."/>
            <person name="Larson L."/>
            <person name="Lewis B."/>
            <person name="Mehta T."/>
            <person name="Park D."/>
            <person name="Pearson M."/>
            <person name="Roberts A."/>
            <person name="Saif S."/>
            <person name="Shea T."/>
            <person name="Shenoy N."/>
            <person name="Sisk P."/>
            <person name="Stolte C."/>
            <person name="Sykes S."/>
            <person name="Walk T."/>
            <person name="White J."/>
            <person name="Yandava C."/>
            <person name="Klein B."/>
            <person name="McEwen J.G."/>
            <person name="Puccia R."/>
            <person name="Goldman G.H."/>
            <person name="Felipe M.S."/>
            <person name="Nino-Vega G."/>
            <person name="San-Blas G."/>
            <person name="Taylor J."/>
            <person name="Mendoza L."/>
            <person name="Galagan J."/>
            <person name="Nusbaum C."/>
            <person name="Birren B."/>
        </authorList>
    </citation>
    <scope>NUCLEOTIDE SEQUENCE [LARGE SCALE GENOMIC DNA]</scope>
    <source>
        <strain evidence="2">H88</strain>
    </source>
</reference>
<organism evidence="2">
    <name type="scientific">Ajellomyces capsulatus (strain H88)</name>
    <name type="common">Darling's disease fungus</name>
    <name type="synonym">Histoplasma capsulatum</name>
    <dbReference type="NCBI Taxonomy" id="544711"/>
    <lineage>
        <taxon>Eukaryota</taxon>
        <taxon>Fungi</taxon>
        <taxon>Dikarya</taxon>
        <taxon>Ascomycota</taxon>
        <taxon>Pezizomycotina</taxon>
        <taxon>Eurotiomycetes</taxon>
        <taxon>Eurotiomycetidae</taxon>
        <taxon>Onygenales</taxon>
        <taxon>Ajellomycetaceae</taxon>
        <taxon>Histoplasma</taxon>
    </lineage>
</organism>
<dbReference type="AlphaFoldDB" id="F0URP4"/>
<dbReference type="OMA" id="KENIPGW"/>
<evidence type="ECO:0000313" key="1">
    <source>
        <dbReference type="EMBL" id="EGC48571.1"/>
    </source>
</evidence>
<dbReference type="Gene3D" id="3.40.630.30">
    <property type="match status" value="1"/>
</dbReference>
<dbReference type="STRING" id="544711.F0URP4"/>
<dbReference type="InterPro" id="IPR052523">
    <property type="entry name" value="Trichothecene_AcTrans"/>
</dbReference>
<sequence>MDNTPPAIRILPAEVEDASALALVKSDAYSRDPVTLCLMGEQTPEGIEHRAKELAEGIAKKDPKTHYIKAVLGEDTVIGLGIWHFYLDEESSKSRVVDLDQKEWGPGANADACREFFGRIFKMRERMCGQRHVVLGCLATKIAHQGLGAGSAMLPYGVDIADKENIPGWLEASLEGHNLYKKFGFQRCRILYIGPEQNWRRRRETYFWNVKASHTELKREKGESAFVSCWNTVFILGDCICGSSASSKLLNIPKRTGSIAVYIQAGYQSGVDLKCPMGKALVKHRFPHLLNHRVSETGGSRNRSAVEWKKRAIPQYTDLGGLWVVSSHRFTAKDDKS</sequence>
<gene>
    <name evidence="1" type="ORF">HCEG_07786</name>
</gene>
<name>F0URP4_AJEC8</name>
<dbReference type="OrthoDB" id="2115692at2759"/>
<dbReference type="PANTHER" id="PTHR42791:SF17">
    <property type="entry name" value="ACETYLTRANSFERASE, GNAT FAMILY FAMILY (AFU_ORTHOLOGUE AFUA_8G05690)"/>
    <property type="match status" value="1"/>
</dbReference>
<dbReference type="InterPro" id="IPR016181">
    <property type="entry name" value="Acyl_CoA_acyltransferase"/>
</dbReference>
<dbReference type="SUPFAM" id="SSF55729">
    <property type="entry name" value="Acyl-CoA N-acyltransferases (Nat)"/>
    <property type="match status" value="1"/>
</dbReference>
<dbReference type="HOGENOM" id="CLU_823779_0_0_1"/>
<evidence type="ECO:0000313" key="2">
    <source>
        <dbReference type="Proteomes" id="UP000008142"/>
    </source>
</evidence>
<protein>
    <submittedName>
        <fullName evidence="1">Predicted protein</fullName>
    </submittedName>
</protein>